<protein>
    <submittedName>
        <fullName evidence="1">Uncharacterized protein</fullName>
    </submittedName>
</protein>
<dbReference type="GO" id="GO:0000981">
    <property type="term" value="F:DNA-binding transcription factor activity, RNA polymerase II-specific"/>
    <property type="evidence" value="ECO:0007669"/>
    <property type="project" value="TreeGrafter"/>
</dbReference>
<accession>A0A5N6JUJ4</accession>
<dbReference type="InterPro" id="IPR052400">
    <property type="entry name" value="Zn2-C6_fungal_TF"/>
</dbReference>
<organism evidence="1 2">
    <name type="scientific">Monilinia laxa</name>
    <name type="common">Brown rot fungus</name>
    <name type="synonym">Sclerotinia laxa</name>
    <dbReference type="NCBI Taxonomy" id="61186"/>
    <lineage>
        <taxon>Eukaryota</taxon>
        <taxon>Fungi</taxon>
        <taxon>Dikarya</taxon>
        <taxon>Ascomycota</taxon>
        <taxon>Pezizomycotina</taxon>
        <taxon>Leotiomycetes</taxon>
        <taxon>Helotiales</taxon>
        <taxon>Sclerotiniaceae</taxon>
        <taxon>Monilinia</taxon>
    </lineage>
</organism>
<sequence>MYAHPYLPVGSKEKWVCYVPILAHHNSFLLDSMLALSASHLSHNSPSTSPVTIKNYHVLSLHHRVLALRSLSELFVNLDPSTISQVQKQTMQATLYSLTFQSYYLSDLSGFFELLLESLFFGRLFQVYSNLSGDQVGRVLLAHFLAVQKIMGPIFNGEVEFNNTGSADGGLKVAEGIRGHKNWVESIWDELVEDKSREWEALMEWPRRVFSK</sequence>
<reference evidence="1 2" key="1">
    <citation type="submission" date="2019-06" db="EMBL/GenBank/DDBJ databases">
        <title>Genome Sequence of the Brown Rot Fungal Pathogen Monilinia laxa.</title>
        <authorList>
            <person name="De Miccolis Angelini R.M."/>
            <person name="Landi L."/>
            <person name="Abate D."/>
            <person name="Pollastro S."/>
            <person name="Romanazzi G."/>
            <person name="Faretra F."/>
        </authorList>
    </citation>
    <scope>NUCLEOTIDE SEQUENCE [LARGE SCALE GENOMIC DNA]</scope>
    <source>
        <strain evidence="1 2">Mlax316</strain>
    </source>
</reference>
<proteinExistence type="predicted"/>
<dbReference type="InterPro" id="IPR021858">
    <property type="entry name" value="Fun_TF"/>
</dbReference>
<dbReference type="PANTHER" id="PTHR47657:SF7">
    <property type="entry name" value="STEROL REGULATORY ELEMENT-BINDING PROTEIN ECM22"/>
    <property type="match status" value="1"/>
</dbReference>
<dbReference type="AlphaFoldDB" id="A0A5N6JUJ4"/>
<keyword evidence="2" id="KW-1185">Reference proteome</keyword>
<dbReference type="Proteomes" id="UP000326757">
    <property type="component" value="Unassembled WGS sequence"/>
</dbReference>
<dbReference type="Pfam" id="PF11951">
    <property type="entry name" value="Fungal_trans_2"/>
    <property type="match status" value="1"/>
</dbReference>
<comment type="caution">
    <text evidence="1">The sequence shown here is derived from an EMBL/GenBank/DDBJ whole genome shotgun (WGS) entry which is preliminary data.</text>
</comment>
<dbReference type="PANTHER" id="PTHR47657">
    <property type="entry name" value="STEROL REGULATORY ELEMENT-BINDING PROTEIN ECM22"/>
    <property type="match status" value="1"/>
</dbReference>
<dbReference type="OrthoDB" id="416217at2759"/>
<name>A0A5N6JUJ4_MONLA</name>
<evidence type="ECO:0000313" key="2">
    <source>
        <dbReference type="Proteomes" id="UP000326757"/>
    </source>
</evidence>
<dbReference type="EMBL" id="VIGI01000013">
    <property type="protein sequence ID" value="KAB8292495.1"/>
    <property type="molecule type" value="Genomic_DNA"/>
</dbReference>
<gene>
    <name evidence="1" type="ORF">EYC80_008206</name>
</gene>
<evidence type="ECO:0000313" key="1">
    <source>
        <dbReference type="EMBL" id="KAB8292495.1"/>
    </source>
</evidence>